<dbReference type="CDD" id="cd18787">
    <property type="entry name" value="SF2_C_DEAD"/>
    <property type="match status" value="1"/>
</dbReference>
<dbReference type="GO" id="GO:0009409">
    <property type="term" value="P:response to cold"/>
    <property type="evidence" value="ECO:0007669"/>
    <property type="project" value="TreeGrafter"/>
</dbReference>
<protein>
    <submittedName>
        <fullName evidence="7">Superfamily II DNA and RNA helicase</fullName>
    </submittedName>
</protein>
<accession>A0A1H9ICI1</accession>
<dbReference type="InterPro" id="IPR014001">
    <property type="entry name" value="Helicase_ATP-bd"/>
</dbReference>
<dbReference type="GO" id="GO:0003724">
    <property type="term" value="F:RNA helicase activity"/>
    <property type="evidence" value="ECO:0007669"/>
    <property type="project" value="TreeGrafter"/>
</dbReference>
<proteinExistence type="predicted"/>
<dbReference type="RefSeq" id="WP_074644849.1">
    <property type="nucleotide sequence ID" value="NZ_FOFU01000009.1"/>
</dbReference>
<evidence type="ECO:0000259" key="5">
    <source>
        <dbReference type="PROSITE" id="PS51192"/>
    </source>
</evidence>
<dbReference type="eggNOG" id="COG0513">
    <property type="taxonomic scope" value="Bacteria"/>
</dbReference>
<dbReference type="EMBL" id="FOFU01000009">
    <property type="protein sequence ID" value="SEQ72297.1"/>
    <property type="molecule type" value="Genomic_DNA"/>
</dbReference>
<evidence type="ECO:0000256" key="3">
    <source>
        <dbReference type="ARBA" id="ARBA00022806"/>
    </source>
</evidence>
<dbReference type="GO" id="GO:0005524">
    <property type="term" value="F:ATP binding"/>
    <property type="evidence" value="ECO:0007669"/>
    <property type="project" value="UniProtKB-KW"/>
</dbReference>
<dbReference type="PANTHER" id="PTHR47963">
    <property type="entry name" value="DEAD-BOX ATP-DEPENDENT RNA HELICASE 47, MITOCHONDRIAL"/>
    <property type="match status" value="1"/>
</dbReference>
<feature type="domain" description="Helicase ATP-binding" evidence="5">
    <location>
        <begin position="32"/>
        <end position="201"/>
    </location>
</feature>
<dbReference type="InterPro" id="IPR044742">
    <property type="entry name" value="DEAD/DEAH_RhlB"/>
</dbReference>
<dbReference type="STRING" id="163.SAMN04487775_10236"/>
<dbReference type="InterPro" id="IPR001650">
    <property type="entry name" value="Helicase_C-like"/>
</dbReference>
<dbReference type="SUPFAM" id="SSF52540">
    <property type="entry name" value="P-loop containing nucleoside triphosphate hydrolases"/>
    <property type="match status" value="1"/>
</dbReference>
<dbReference type="GO" id="GO:0033592">
    <property type="term" value="F:RNA strand annealing activity"/>
    <property type="evidence" value="ECO:0007669"/>
    <property type="project" value="TreeGrafter"/>
</dbReference>
<dbReference type="GO" id="GO:0005840">
    <property type="term" value="C:ribosome"/>
    <property type="evidence" value="ECO:0007669"/>
    <property type="project" value="TreeGrafter"/>
</dbReference>
<dbReference type="PROSITE" id="PS51194">
    <property type="entry name" value="HELICASE_CTER"/>
    <property type="match status" value="1"/>
</dbReference>
<dbReference type="GO" id="GO:0005829">
    <property type="term" value="C:cytosol"/>
    <property type="evidence" value="ECO:0007669"/>
    <property type="project" value="TreeGrafter"/>
</dbReference>
<organism evidence="7 8">
    <name type="scientific">Treponema bryantii</name>
    <dbReference type="NCBI Taxonomy" id="163"/>
    <lineage>
        <taxon>Bacteria</taxon>
        <taxon>Pseudomonadati</taxon>
        <taxon>Spirochaetota</taxon>
        <taxon>Spirochaetia</taxon>
        <taxon>Spirochaetales</taxon>
        <taxon>Treponemataceae</taxon>
        <taxon>Treponema</taxon>
    </lineage>
</organism>
<dbReference type="InterPro" id="IPR011545">
    <property type="entry name" value="DEAD/DEAH_box_helicase_dom"/>
</dbReference>
<evidence type="ECO:0000313" key="7">
    <source>
        <dbReference type="EMBL" id="SEQ72297.1"/>
    </source>
</evidence>
<keyword evidence="1" id="KW-0547">Nucleotide-binding</keyword>
<evidence type="ECO:0000256" key="2">
    <source>
        <dbReference type="ARBA" id="ARBA00022801"/>
    </source>
</evidence>
<evidence type="ECO:0000256" key="4">
    <source>
        <dbReference type="ARBA" id="ARBA00022840"/>
    </source>
</evidence>
<evidence type="ECO:0000256" key="1">
    <source>
        <dbReference type="ARBA" id="ARBA00022741"/>
    </source>
</evidence>
<sequence length="372" mass="41386">MADVFAQLSDNLRQSLSALSISTPTPVQAEVIPRILGGENVLFESETGTGKTFAYLLPLINKLETITDHQKVRIIVVAPTFELASQINCACKTVTSHKSALMIGGAPLKRQIETLKEKPEIIIGTAARLVELIHLKKLKIDGLFAAVFDETDRLVKKESIEDTSAFRNLLPGGTQIIACTATLSKQTKIFFADAKNVVMPPEDVLKKRITHWAIYAETRDKIDTLRKLLAAENPTKALIFTSRADQVENIYNKLTYKKVACAALHAKTDKQKRKAAIDRFRSGKEKILITSDLAARGLDIPDISHIIQMDFPSDEDFFIHRSGRTARAGKTGINIVIGDEWEMRHFAILEKKLGITVYPKEIRNGKVVQPCE</sequence>
<reference evidence="7 8" key="1">
    <citation type="submission" date="2016-10" db="EMBL/GenBank/DDBJ databases">
        <authorList>
            <person name="de Groot N.N."/>
        </authorList>
    </citation>
    <scope>NUCLEOTIDE SEQUENCE [LARGE SCALE GENOMIC DNA]</scope>
    <source>
        <strain evidence="7 8">B25</strain>
    </source>
</reference>
<dbReference type="PROSITE" id="PS51192">
    <property type="entry name" value="HELICASE_ATP_BIND_1"/>
    <property type="match status" value="1"/>
</dbReference>
<dbReference type="CDD" id="cd00268">
    <property type="entry name" value="DEADc"/>
    <property type="match status" value="1"/>
</dbReference>
<dbReference type="InterPro" id="IPR027417">
    <property type="entry name" value="P-loop_NTPase"/>
</dbReference>
<dbReference type="SMART" id="SM00487">
    <property type="entry name" value="DEXDc"/>
    <property type="match status" value="1"/>
</dbReference>
<keyword evidence="3 7" id="KW-0347">Helicase</keyword>
<dbReference type="Pfam" id="PF00270">
    <property type="entry name" value="DEAD"/>
    <property type="match status" value="1"/>
</dbReference>
<gene>
    <name evidence="7" type="ORF">SAMN04487977_10973</name>
</gene>
<name>A0A1H9ICI1_9SPIR</name>
<keyword evidence="2" id="KW-0378">Hydrolase</keyword>
<dbReference type="Pfam" id="PF00271">
    <property type="entry name" value="Helicase_C"/>
    <property type="match status" value="1"/>
</dbReference>
<dbReference type="PANTHER" id="PTHR47963:SF7">
    <property type="entry name" value="ATP-DEPENDENT RNA HELICASE YFML-RELATED"/>
    <property type="match status" value="1"/>
</dbReference>
<dbReference type="GO" id="GO:0016787">
    <property type="term" value="F:hydrolase activity"/>
    <property type="evidence" value="ECO:0007669"/>
    <property type="project" value="UniProtKB-KW"/>
</dbReference>
<keyword evidence="8" id="KW-1185">Reference proteome</keyword>
<dbReference type="Proteomes" id="UP000182360">
    <property type="component" value="Unassembled WGS sequence"/>
</dbReference>
<dbReference type="InterPro" id="IPR050547">
    <property type="entry name" value="DEAD_box_RNA_helicases"/>
</dbReference>
<keyword evidence="4" id="KW-0067">ATP-binding</keyword>
<evidence type="ECO:0000259" key="6">
    <source>
        <dbReference type="PROSITE" id="PS51194"/>
    </source>
</evidence>
<dbReference type="OrthoDB" id="9805696at2"/>
<dbReference type="Gene3D" id="3.40.50.300">
    <property type="entry name" value="P-loop containing nucleotide triphosphate hydrolases"/>
    <property type="match status" value="2"/>
</dbReference>
<feature type="domain" description="Helicase C-terminal" evidence="6">
    <location>
        <begin position="224"/>
        <end position="372"/>
    </location>
</feature>
<dbReference type="SMART" id="SM00490">
    <property type="entry name" value="HELICc"/>
    <property type="match status" value="1"/>
</dbReference>
<dbReference type="AlphaFoldDB" id="A0A1H9ICI1"/>
<evidence type="ECO:0000313" key="8">
    <source>
        <dbReference type="Proteomes" id="UP000182360"/>
    </source>
</evidence>